<reference evidence="2" key="1">
    <citation type="submission" date="2023-04" db="EMBL/GenBank/DDBJ databases">
        <authorList>
            <person name="Vijverberg K."/>
            <person name="Xiong W."/>
            <person name="Schranz E."/>
        </authorList>
    </citation>
    <scope>NUCLEOTIDE SEQUENCE</scope>
</reference>
<sequence>MKFEKYSFGGTYDYMHSRCDRRLYILGLQLIFRPNQANKIYAPLVIRRPRKVETFVHDAIQKRFIRTEFQKKIGTKNILLLRHSAHNQLETTKVGKAELFLLWCMITGSYRDIIIRRFHRVITLRTGCAIRCGGLIFVIACSLTLQSPPGYTFFTGESFRLTLQNLRAMHMLRTALGGYVWMQGRSTYFKVTGPDDIALVDPISDTVWVLQSNILLPPHPRRAQQPDPMQSDFQDQPPPTQPSYPDPNSPFTFQHYLDIRHDIASLQQTMTGLRLDYQLFSTQVTSYRDELLGLRGDFTDFCDDFFCRYAPPTAWKEERRSKEQKEVTCDSRLANLHRNSNVLH</sequence>
<gene>
    <name evidence="2" type="ORF">LSALG_LOCUS22521</name>
</gene>
<evidence type="ECO:0000313" key="3">
    <source>
        <dbReference type="Proteomes" id="UP001177003"/>
    </source>
</evidence>
<dbReference type="Proteomes" id="UP001177003">
    <property type="component" value="Chromosome 4"/>
</dbReference>
<proteinExistence type="predicted"/>
<feature type="region of interest" description="Disordered" evidence="1">
    <location>
        <begin position="219"/>
        <end position="248"/>
    </location>
</feature>
<dbReference type="AlphaFoldDB" id="A0AA35YZ78"/>
<keyword evidence="3" id="KW-1185">Reference proteome</keyword>
<accession>A0AA35YZ78</accession>
<organism evidence="2 3">
    <name type="scientific">Lactuca saligna</name>
    <name type="common">Willowleaf lettuce</name>
    <dbReference type="NCBI Taxonomy" id="75948"/>
    <lineage>
        <taxon>Eukaryota</taxon>
        <taxon>Viridiplantae</taxon>
        <taxon>Streptophyta</taxon>
        <taxon>Embryophyta</taxon>
        <taxon>Tracheophyta</taxon>
        <taxon>Spermatophyta</taxon>
        <taxon>Magnoliopsida</taxon>
        <taxon>eudicotyledons</taxon>
        <taxon>Gunneridae</taxon>
        <taxon>Pentapetalae</taxon>
        <taxon>asterids</taxon>
        <taxon>campanulids</taxon>
        <taxon>Asterales</taxon>
        <taxon>Asteraceae</taxon>
        <taxon>Cichorioideae</taxon>
        <taxon>Cichorieae</taxon>
        <taxon>Lactucinae</taxon>
        <taxon>Lactuca</taxon>
    </lineage>
</organism>
<evidence type="ECO:0000256" key="1">
    <source>
        <dbReference type="SAM" id="MobiDB-lite"/>
    </source>
</evidence>
<name>A0AA35YZ78_LACSI</name>
<protein>
    <submittedName>
        <fullName evidence="2">Uncharacterized protein</fullName>
    </submittedName>
</protein>
<feature type="compositionally biased region" description="Pro residues" evidence="1">
    <location>
        <begin position="236"/>
        <end position="248"/>
    </location>
</feature>
<evidence type="ECO:0000313" key="2">
    <source>
        <dbReference type="EMBL" id="CAI9282900.1"/>
    </source>
</evidence>
<dbReference type="EMBL" id="OX465080">
    <property type="protein sequence ID" value="CAI9282900.1"/>
    <property type="molecule type" value="Genomic_DNA"/>
</dbReference>